<evidence type="ECO:0000313" key="1">
    <source>
        <dbReference type="EMBL" id="MFD2519381.1"/>
    </source>
</evidence>
<evidence type="ECO:0000313" key="2">
    <source>
        <dbReference type="Proteomes" id="UP001597510"/>
    </source>
</evidence>
<gene>
    <name evidence="1" type="ORF">ACFSR2_00690</name>
</gene>
<protein>
    <recommendedName>
        <fullName evidence="3">Nitrogen fixation protein</fullName>
    </recommendedName>
</protein>
<sequence length="143" mass="15767">MKSLDKACPSATCETGAAVIGVVNQEGFVSLLPQKIDVTDEFAAIAHQGTTPEKRFRFTNKCVEGGCRQWNGSRCTVIDRVLQMNETFDGFMGLPTCSIRSNCRWYHQSGDKACAVCPFIITDNIVADEQEKISITETQELPV</sequence>
<organism evidence="1 2">
    <name type="scientific">Emticicia soli</name>
    <dbReference type="NCBI Taxonomy" id="2027878"/>
    <lineage>
        <taxon>Bacteria</taxon>
        <taxon>Pseudomonadati</taxon>
        <taxon>Bacteroidota</taxon>
        <taxon>Cytophagia</taxon>
        <taxon>Cytophagales</taxon>
        <taxon>Leadbetterellaceae</taxon>
        <taxon>Emticicia</taxon>
    </lineage>
</organism>
<keyword evidence="2" id="KW-1185">Reference proteome</keyword>
<accession>A0ABW5J2T0</accession>
<comment type="caution">
    <text evidence="1">The sequence shown here is derived from an EMBL/GenBank/DDBJ whole genome shotgun (WGS) entry which is preliminary data.</text>
</comment>
<dbReference type="EMBL" id="JBHULC010000001">
    <property type="protein sequence ID" value="MFD2519381.1"/>
    <property type="molecule type" value="Genomic_DNA"/>
</dbReference>
<proteinExistence type="predicted"/>
<reference evidence="2" key="1">
    <citation type="journal article" date="2019" name="Int. J. Syst. Evol. Microbiol.">
        <title>The Global Catalogue of Microorganisms (GCM) 10K type strain sequencing project: providing services to taxonomists for standard genome sequencing and annotation.</title>
        <authorList>
            <consortium name="The Broad Institute Genomics Platform"/>
            <consortium name="The Broad Institute Genome Sequencing Center for Infectious Disease"/>
            <person name="Wu L."/>
            <person name="Ma J."/>
        </authorList>
    </citation>
    <scope>NUCLEOTIDE SEQUENCE [LARGE SCALE GENOMIC DNA]</scope>
    <source>
        <strain evidence="2">KCTC 52344</strain>
    </source>
</reference>
<dbReference type="Proteomes" id="UP001597510">
    <property type="component" value="Unassembled WGS sequence"/>
</dbReference>
<dbReference type="RefSeq" id="WP_340238271.1">
    <property type="nucleotide sequence ID" value="NZ_JBBEWC010000009.1"/>
</dbReference>
<name>A0ABW5J2T0_9BACT</name>
<evidence type="ECO:0008006" key="3">
    <source>
        <dbReference type="Google" id="ProtNLM"/>
    </source>
</evidence>